<name>A0A1G7J9E6_9GAMM</name>
<organism evidence="1 2">
    <name type="scientific">Phytopseudomonas seleniipraecipitans</name>
    <dbReference type="NCBI Taxonomy" id="640205"/>
    <lineage>
        <taxon>Bacteria</taxon>
        <taxon>Pseudomonadati</taxon>
        <taxon>Pseudomonadota</taxon>
        <taxon>Gammaproteobacteria</taxon>
        <taxon>Pseudomonadales</taxon>
        <taxon>Pseudomonadaceae</taxon>
        <taxon>Phytopseudomonas</taxon>
    </lineage>
</organism>
<dbReference type="Proteomes" id="UP000243378">
    <property type="component" value="Unassembled WGS sequence"/>
</dbReference>
<gene>
    <name evidence="1" type="ORF">SAMN05216381_1035</name>
</gene>
<dbReference type="EMBL" id="FNBM01000002">
    <property type="protein sequence ID" value="SDF21597.1"/>
    <property type="molecule type" value="Genomic_DNA"/>
</dbReference>
<evidence type="ECO:0000313" key="2">
    <source>
        <dbReference type="Proteomes" id="UP000243378"/>
    </source>
</evidence>
<dbReference type="AlphaFoldDB" id="A0A1G7J9E6"/>
<dbReference type="STRING" id="640205.SAMN05216381_1035"/>
<reference evidence="1 2" key="1">
    <citation type="submission" date="2016-10" db="EMBL/GenBank/DDBJ databases">
        <authorList>
            <person name="de Groot N.N."/>
        </authorList>
    </citation>
    <scope>NUCLEOTIDE SEQUENCE [LARGE SCALE GENOMIC DNA]</scope>
    <source>
        <strain evidence="1 2">LMG 25475</strain>
    </source>
</reference>
<accession>A0A1G7J9E6</accession>
<evidence type="ECO:0000313" key="1">
    <source>
        <dbReference type="EMBL" id="SDF21597.1"/>
    </source>
</evidence>
<proteinExistence type="predicted"/>
<protein>
    <submittedName>
        <fullName evidence="1">Uncharacterized protein</fullName>
    </submittedName>
</protein>
<sequence length="62" mass="6876">MGNKKPARSRFFVNQVLKSSELEQCEAKAGKEAECTFVHEHSEPVFNAAVPTRSRLSLILSA</sequence>
<dbReference type="OrthoDB" id="7030796at2"/>